<protein>
    <submittedName>
        <fullName evidence="3">Uncharacterized protein</fullName>
    </submittedName>
</protein>
<feature type="compositionally biased region" description="Polar residues" evidence="1">
    <location>
        <begin position="1"/>
        <end position="13"/>
    </location>
</feature>
<keyword evidence="2" id="KW-0812">Transmembrane</keyword>
<dbReference type="Proteomes" id="UP000184356">
    <property type="component" value="Unassembled WGS sequence"/>
</dbReference>
<name>A0A1L9TZ60_9EURO</name>
<keyword evidence="4" id="KW-1185">Reference proteome</keyword>
<organism evidence="3 4">
    <name type="scientific">Aspergillus sydowii CBS 593.65</name>
    <dbReference type="NCBI Taxonomy" id="1036612"/>
    <lineage>
        <taxon>Eukaryota</taxon>
        <taxon>Fungi</taxon>
        <taxon>Dikarya</taxon>
        <taxon>Ascomycota</taxon>
        <taxon>Pezizomycotina</taxon>
        <taxon>Eurotiomycetes</taxon>
        <taxon>Eurotiomycetidae</taxon>
        <taxon>Eurotiales</taxon>
        <taxon>Aspergillaceae</taxon>
        <taxon>Aspergillus</taxon>
        <taxon>Aspergillus subgen. Nidulantes</taxon>
    </lineage>
</organism>
<reference evidence="4" key="1">
    <citation type="journal article" date="2017" name="Genome Biol.">
        <title>Comparative genomics reveals high biological diversity and specific adaptations in the industrially and medically important fungal genus Aspergillus.</title>
        <authorList>
            <person name="de Vries R.P."/>
            <person name="Riley R."/>
            <person name="Wiebenga A."/>
            <person name="Aguilar-Osorio G."/>
            <person name="Amillis S."/>
            <person name="Uchima C.A."/>
            <person name="Anderluh G."/>
            <person name="Asadollahi M."/>
            <person name="Askin M."/>
            <person name="Barry K."/>
            <person name="Battaglia E."/>
            <person name="Bayram O."/>
            <person name="Benocci T."/>
            <person name="Braus-Stromeyer S.A."/>
            <person name="Caldana C."/>
            <person name="Canovas D."/>
            <person name="Cerqueira G.C."/>
            <person name="Chen F."/>
            <person name="Chen W."/>
            <person name="Choi C."/>
            <person name="Clum A."/>
            <person name="Dos Santos R.A."/>
            <person name="Damasio A.R."/>
            <person name="Diallinas G."/>
            <person name="Emri T."/>
            <person name="Fekete E."/>
            <person name="Flipphi M."/>
            <person name="Freyberg S."/>
            <person name="Gallo A."/>
            <person name="Gournas C."/>
            <person name="Habgood R."/>
            <person name="Hainaut M."/>
            <person name="Harispe M.L."/>
            <person name="Henrissat B."/>
            <person name="Hilden K.S."/>
            <person name="Hope R."/>
            <person name="Hossain A."/>
            <person name="Karabika E."/>
            <person name="Karaffa L."/>
            <person name="Karanyi Z."/>
            <person name="Krasevec N."/>
            <person name="Kuo A."/>
            <person name="Kusch H."/>
            <person name="LaButti K."/>
            <person name="Lagendijk E.L."/>
            <person name="Lapidus A."/>
            <person name="Levasseur A."/>
            <person name="Lindquist E."/>
            <person name="Lipzen A."/>
            <person name="Logrieco A.F."/>
            <person name="MacCabe A."/>
            <person name="Maekelae M.R."/>
            <person name="Malavazi I."/>
            <person name="Melin P."/>
            <person name="Meyer V."/>
            <person name="Mielnichuk N."/>
            <person name="Miskei M."/>
            <person name="Molnar A.P."/>
            <person name="Mule G."/>
            <person name="Ngan C.Y."/>
            <person name="Orejas M."/>
            <person name="Orosz E."/>
            <person name="Ouedraogo J.P."/>
            <person name="Overkamp K.M."/>
            <person name="Park H.-S."/>
            <person name="Perrone G."/>
            <person name="Piumi F."/>
            <person name="Punt P.J."/>
            <person name="Ram A.F."/>
            <person name="Ramon A."/>
            <person name="Rauscher S."/>
            <person name="Record E."/>
            <person name="Riano-Pachon D.M."/>
            <person name="Robert V."/>
            <person name="Roehrig J."/>
            <person name="Ruller R."/>
            <person name="Salamov A."/>
            <person name="Salih N.S."/>
            <person name="Samson R.A."/>
            <person name="Sandor E."/>
            <person name="Sanguinetti M."/>
            <person name="Schuetze T."/>
            <person name="Sepcic K."/>
            <person name="Shelest E."/>
            <person name="Sherlock G."/>
            <person name="Sophianopoulou V."/>
            <person name="Squina F.M."/>
            <person name="Sun H."/>
            <person name="Susca A."/>
            <person name="Todd R.B."/>
            <person name="Tsang A."/>
            <person name="Unkles S.E."/>
            <person name="van de Wiele N."/>
            <person name="van Rossen-Uffink D."/>
            <person name="Oliveira J.V."/>
            <person name="Vesth T.C."/>
            <person name="Visser J."/>
            <person name="Yu J.-H."/>
            <person name="Zhou M."/>
            <person name="Andersen M.R."/>
            <person name="Archer D.B."/>
            <person name="Baker S.E."/>
            <person name="Benoit I."/>
            <person name="Brakhage A.A."/>
            <person name="Braus G.H."/>
            <person name="Fischer R."/>
            <person name="Frisvad J.C."/>
            <person name="Goldman G.H."/>
            <person name="Houbraken J."/>
            <person name="Oakley B."/>
            <person name="Pocsi I."/>
            <person name="Scazzocchio C."/>
            <person name="Seiboth B."/>
            <person name="vanKuyk P.A."/>
            <person name="Wortman J."/>
            <person name="Dyer P.S."/>
            <person name="Grigoriev I.V."/>
        </authorList>
    </citation>
    <scope>NUCLEOTIDE SEQUENCE [LARGE SCALE GENOMIC DNA]</scope>
    <source>
        <strain evidence="4">CBS 593.65</strain>
    </source>
</reference>
<evidence type="ECO:0000313" key="3">
    <source>
        <dbReference type="EMBL" id="OJJ64724.1"/>
    </source>
</evidence>
<dbReference type="AlphaFoldDB" id="A0A1L9TZ60"/>
<accession>A0A1L9TZ60</accession>
<dbReference type="VEuPathDB" id="FungiDB:ASPSYDRAFT_26704"/>
<sequence>MSEISATGANTLFDTPEPRGSRPWSTRLDSLRGLRRRPNLDDIPPATNKYGLIASILGSTLGVIITFYCITALRVFLKRYEREHPPATEIEATRDGWKIKGHGGAMAAWFAPGSTR</sequence>
<keyword evidence="2" id="KW-1133">Transmembrane helix</keyword>
<feature type="region of interest" description="Disordered" evidence="1">
    <location>
        <begin position="1"/>
        <end position="26"/>
    </location>
</feature>
<evidence type="ECO:0000256" key="2">
    <source>
        <dbReference type="SAM" id="Phobius"/>
    </source>
</evidence>
<evidence type="ECO:0000256" key="1">
    <source>
        <dbReference type="SAM" id="MobiDB-lite"/>
    </source>
</evidence>
<keyword evidence="2" id="KW-0472">Membrane</keyword>
<proteinExistence type="predicted"/>
<dbReference type="GeneID" id="63760378"/>
<dbReference type="EMBL" id="KV878582">
    <property type="protein sequence ID" value="OJJ64724.1"/>
    <property type="molecule type" value="Genomic_DNA"/>
</dbReference>
<evidence type="ECO:0000313" key="4">
    <source>
        <dbReference type="Proteomes" id="UP000184356"/>
    </source>
</evidence>
<gene>
    <name evidence="3" type="ORF">ASPSYDRAFT_26704</name>
</gene>
<dbReference type="RefSeq" id="XP_040708530.1">
    <property type="nucleotide sequence ID" value="XM_040844305.1"/>
</dbReference>
<feature type="transmembrane region" description="Helical" evidence="2">
    <location>
        <begin position="50"/>
        <end position="77"/>
    </location>
</feature>